<dbReference type="GO" id="GO:0016020">
    <property type="term" value="C:membrane"/>
    <property type="evidence" value="ECO:0007669"/>
    <property type="project" value="UniProtKB-SubCell"/>
</dbReference>
<feature type="transmembrane region" description="Helical" evidence="6">
    <location>
        <begin position="289"/>
        <end position="308"/>
    </location>
</feature>
<dbReference type="PANTHER" id="PTHR20855:SF3">
    <property type="entry name" value="LD03007P"/>
    <property type="match status" value="1"/>
</dbReference>
<name>A0AAV9ID04_9RHOD</name>
<keyword evidence="5" id="KW-0862">Zinc</keyword>
<keyword evidence="4 6" id="KW-0472">Membrane</keyword>
<sequence length="406" mass="46747">MISSRDDRDQDVYWKYLEFCDRHKVEYDPTVCMSLYVQTGSLQFSRNSEGHQVIPLLELAKEGHLSWVEELSYNCRRLSSLVSTLLVKLCEALPQLKMLNLSGTFLGDENFVALCQVISKCENLRELRLAHCKLKRKSAQVLVQQLRKNCWSHLEVLDVRNNLLSQKDLEILRHVSKTLSFTLLDDGNQLRDEVLNSVTHGFGFVSSIFAGSSLTFRAQILPPLERTGIYIYVLSLCLMFASSTLYHSFFRLARAKRVFRALDHCSIFILIAGTYTPFVQKFLWYQRRILGFSILTTIWCLAFLGIFLSSGFLELHTFSNTLRVLLAVFMGWLVLGTSKILREEMPSACFYWVLTGGIFYTVGIPFYIKGQKITLYHVLWHLWLMMGACCHYVAVDQYVLGPFLTS</sequence>
<evidence type="ECO:0000256" key="1">
    <source>
        <dbReference type="ARBA" id="ARBA00004141"/>
    </source>
</evidence>
<keyword evidence="3 6" id="KW-1133">Transmembrane helix</keyword>
<organism evidence="7 8">
    <name type="scientific">Galdieria yellowstonensis</name>
    <dbReference type="NCBI Taxonomy" id="3028027"/>
    <lineage>
        <taxon>Eukaryota</taxon>
        <taxon>Rhodophyta</taxon>
        <taxon>Bangiophyceae</taxon>
        <taxon>Galdieriales</taxon>
        <taxon>Galdieriaceae</taxon>
        <taxon>Galdieria</taxon>
    </lineage>
</organism>
<dbReference type="InterPro" id="IPR004254">
    <property type="entry name" value="AdipoR/HlyIII-related"/>
</dbReference>
<comment type="caution">
    <text evidence="7">The sequence shown here is derived from an EMBL/GenBank/DDBJ whole genome shotgun (WGS) entry which is preliminary data.</text>
</comment>
<proteinExistence type="predicted"/>
<evidence type="ECO:0000256" key="5">
    <source>
        <dbReference type="PIRSR" id="PIRSR604254-1"/>
    </source>
</evidence>
<dbReference type="Gene3D" id="3.80.10.10">
    <property type="entry name" value="Ribonuclease Inhibitor"/>
    <property type="match status" value="1"/>
</dbReference>
<feature type="binding site" evidence="5">
    <location>
        <position position="377"/>
    </location>
    <ligand>
        <name>Zn(2+)</name>
        <dbReference type="ChEBI" id="CHEBI:29105"/>
    </ligand>
</feature>
<evidence type="ECO:0000256" key="6">
    <source>
        <dbReference type="SAM" id="Phobius"/>
    </source>
</evidence>
<keyword evidence="8" id="KW-1185">Reference proteome</keyword>
<evidence type="ECO:0000313" key="8">
    <source>
        <dbReference type="Proteomes" id="UP001300502"/>
    </source>
</evidence>
<evidence type="ECO:0000313" key="7">
    <source>
        <dbReference type="EMBL" id="KAK4525243.1"/>
    </source>
</evidence>
<keyword evidence="5" id="KW-0479">Metal-binding</keyword>
<dbReference type="SUPFAM" id="SSF52047">
    <property type="entry name" value="RNI-like"/>
    <property type="match status" value="1"/>
</dbReference>
<dbReference type="InterPro" id="IPR032675">
    <property type="entry name" value="LRR_dom_sf"/>
</dbReference>
<feature type="transmembrane region" description="Helical" evidence="6">
    <location>
        <begin position="350"/>
        <end position="368"/>
    </location>
</feature>
<evidence type="ECO:0000256" key="2">
    <source>
        <dbReference type="ARBA" id="ARBA00022692"/>
    </source>
</evidence>
<dbReference type="AlphaFoldDB" id="A0AAV9ID04"/>
<feature type="binding site" evidence="5">
    <location>
        <position position="247"/>
    </location>
    <ligand>
        <name>Zn(2+)</name>
        <dbReference type="ChEBI" id="CHEBI:29105"/>
    </ligand>
</feature>
<feature type="transmembrane region" description="Helical" evidence="6">
    <location>
        <begin position="229"/>
        <end position="249"/>
    </location>
</feature>
<dbReference type="EMBL" id="JANCYU010000029">
    <property type="protein sequence ID" value="KAK4525243.1"/>
    <property type="molecule type" value="Genomic_DNA"/>
</dbReference>
<evidence type="ECO:0008006" key="9">
    <source>
        <dbReference type="Google" id="ProtNLM"/>
    </source>
</evidence>
<dbReference type="Proteomes" id="UP001300502">
    <property type="component" value="Unassembled WGS sequence"/>
</dbReference>
<accession>A0AAV9ID04</accession>
<dbReference type="Pfam" id="PF03006">
    <property type="entry name" value="HlyIII"/>
    <property type="match status" value="1"/>
</dbReference>
<feature type="transmembrane region" description="Helical" evidence="6">
    <location>
        <begin position="375"/>
        <end position="394"/>
    </location>
</feature>
<dbReference type="GO" id="GO:0046872">
    <property type="term" value="F:metal ion binding"/>
    <property type="evidence" value="ECO:0007669"/>
    <property type="project" value="UniProtKB-KW"/>
</dbReference>
<dbReference type="PANTHER" id="PTHR20855">
    <property type="entry name" value="ADIPOR/PROGESTIN RECEPTOR-RELATED"/>
    <property type="match status" value="1"/>
</dbReference>
<feature type="binding site" evidence="5">
    <location>
        <position position="381"/>
    </location>
    <ligand>
        <name>Zn(2+)</name>
        <dbReference type="ChEBI" id="CHEBI:29105"/>
    </ligand>
</feature>
<evidence type="ECO:0000256" key="4">
    <source>
        <dbReference type="ARBA" id="ARBA00023136"/>
    </source>
</evidence>
<dbReference type="SMART" id="SM00368">
    <property type="entry name" value="LRR_RI"/>
    <property type="match status" value="3"/>
</dbReference>
<feature type="transmembrane region" description="Helical" evidence="6">
    <location>
        <begin position="320"/>
        <end position="338"/>
    </location>
</feature>
<reference evidence="7 8" key="1">
    <citation type="submission" date="2022-07" db="EMBL/GenBank/DDBJ databases">
        <title>Genome-wide signatures of adaptation to extreme environments.</title>
        <authorList>
            <person name="Cho C.H."/>
            <person name="Yoon H.S."/>
        </authorList>
    </citation>
    <scope>NUCLEOTIDE SEQUENCE [LARGE SCALE GENOMIC DNA]</scope>
    <source>
        <strain evidence="7 8">108.79 E11</strain>
    </source>
</reference>
<evidence type="ECO:0000256" key="3">
    <source>
        <dbReference type="ARBA" id="ARBA00022989"/>
    </source>
</evidence>
<gene>
    <name evidence="7" type="ORF">GAYE_SCF09G3150</name>
</gene>
<protein>
    <recommendedName>
        <fullName evidence="9">Hemolysin III</fullName>
    </recommendedName>
</protein>
<keyword evidence="2 6" id="KW-0812">Transmembrane</keyword>
<comment type="subcellular location">
    <subcellularLocation>
        <location evidence="1">Membrane</location>
        <topology evidence="1">Multi-pass membrane protein</topology>
    </subcellularLocation>
</comment>